<keyword evidence="8" id="KW-0732">Signal</keyword>
<dbReference type="AlphaFoldDB" id="A0A3S0K3A1"/>
<dbReference type="Gene3D" id="1.20.120.10">
    <property type="entry name" value="Cytochrome c/b562"/>
    <property type="match status" value="1"/>
</dbReference>
<dbReference type="GO" id="GO:0020037">
    <property type="term" value="F:heme binding"/>
    <property type="evidence" value="ECO:0007669"/>
    <property type="project" value="InterPro"/>
</dbReference>
<reference evidence="9 10" key="1">
    <citation type="submission" date="2018-12" db="EMBL/GenBank/DDBJ databases">
        <authorList>
            <person name="Yu L."/>
        </authorList>
    </citation>
    <scope>NUCLEOTIDE SEQUENCE [LARGE SCALE GENOMIC DNA]</scope>
    <source>
        <strain evidence="9 10">HAW-EB5</strain>
    </source>
</reference>
<comment type="caution">
    <text evidence="9">The sequence shown here is derived from an EMBL/GenBank/DDBJ whole genome shotgun (WGS) entry which is preliminary data.</text>
</comment>
<dbReference type="GO" id="GO:0042597">
    <property type="term" value="C:periplasmic space"/>
    <property type="evidence" value="ECO:0007669"/>
    <property type="project" value="InterPro"/>
</dbReference>
<dbReference type="GO" id="GO:0022900">
    <property type="term" value="P:electron transport chain"/>
    <property type="evidence" value="ECO:0007669"/>
    <property type="project" value="InterPro"/>
</dbReference>
<keyword evidence="2 7" id="KW-0349">Heme</keyword>
<dbReference type="Proteomes" id="UP000282060">
    <property type="component" value="Unassembled WGS sequence"/>
</dbReference>
<evidence type="ECO:0000256" key="4">
    <source>
        <dbReference type="ARBA" id="ARBA00022982"/>
    </source>
</evidence>
<dbReference type="PIRSF" id="PIRSF000027">
    <property type="entry name" value="Cytc_c_prime"/>
    <property type="match status" value="1"/>
</dbReference>
<dbReference type="InterPro" id="IPR002321">
    <property type="entry name" value="Cyt_c_II"/>
</dbReference>
<evidence type="ECO:0000313" key="9">
    <source>
        <dbReference type="EMBL" id="RTR34653.1"/>
    </source>
</evidence>
<dbReference type="GO" id="GO:0005506">
    <property type="term" value="F:iron ion binding"/>
    <property type="evidence" value="ECO:0007669"/>
    <property type="project" value="InterPro"/>
</dbReference>
<evidence type="ECO:0000256" key="1">
    <source>
        <dbReference type="ARBA" id="ARBA00022448"/>
    </source>
</evidence>
<sequence length="153" mass="16543">MKSNLKKSILVCIAGSVLATTAQANNFKEADDAIHYRQSAFSLLAYNFGDMGAMLKGKKPFDAQAFNLRAENVAALSKLPLEGFISGSDKGETGALAKIWAEKSDFDAKMKQLQQDSAALAIAAKSDDKKALKQAFMKTAKNCKGCHDVYKKD</sequence>
<evidence type="ECO:0000256" key="7">
    <source>
        <dbReference type="PIRSR" id="PIRSR000027-2"/>
    </source>
</evidence>
<keyword evidence="5 6" id="KW-0408">Iron</keyword>
<dbReference type="SUPFAM" id="SSF47175">
    <property type="entry name" value="Cytochromes"/>
    <property type="match status" value="1"/>
</dbReference>
<dbReference type="EMBL" id="RXNV01000001">
    <property type="protein sequence ID" value="RTR34653.1"/>
    <property type="molecule type" value="Genomic_DNA"/>
</dbReference>
<dbReference type="OrthoDB" id="5520910at2"/>
<evidence type="ECO:0000256" key="3">
    <source>
        <dbReference type="ARBA" id="ARBA00022723"/>
    </source>
</evidence>
<comment type="PTM">
    <text evidence="7">Binds 1 heme group per subunit.</text>
</comment>
<accession>A0A3S0K3A1</accession>
<dbReference type="InterPro" id="IPR012127">
    <property type="entry name" value="Cyt_c_prime"/>
</dbReference>
<feature type="binding site" description="covalent" evidence="7">
    <location>
        <position position="146"/>
    </location>
    <ligand>
        <name>heme c</name>
        <dbReference type="ChEBI" id="CHEBI:61717"/>
    </ligand>
</feature>
<dbReference type="GO" id="GO:0009055">
    <property type="term" value="F:electron transfer activity"/>
    <property type="evidence" value="ECO:0007669"/>
    <property type="project" value="InterPro"/>
</dbReference>
<organism evidence="9 10">
    <name type="scientific">Shewanella atlantica</name>
    <dbReference type="NCBI Taxonomy" id="271099"/>
    <lineage>
        <taxon>Bacteria</taxon>
        <taxon>Pseudomonadati</taxon>
        <taxon>Pseudomonadota</taxon>
        <taxon>Gammaproteobacteria</taxon>
        <taxon>Alteromonadales</taxon>
        <taxon>Shewanellaceae</taxon>
        <taxon>Shewanella</taxon>
    </lineage>
</organism>
<keyword evidence="3 6" id="KW-0479">Metal-binding</keyword>
<keyword evidence="1" id="KW-0813">Transport</keyword>
<keyword evidence="4" id="KW-0249">Electron transport</keyword>
<dbReference type="Pfam" id="PF01322">
    <property type="entry name" value="Cytochrom_C_2"/>
    <property type="match status" value="1"/>
</dbReference>
<feature type="signal peptide" evidence="8">
    <location>
        <begin position="1"/>
        <end position="24"/>
    </location>
</feature>
<feature type="binding site" description="axial binding residue" evidence="6">
    <location>
        <position position="147"/>
    </location>
    <ligand>
        <name>heme c</name>
        <dbReference type="ChEBI" id="CHEBI:61717"/>
    </ligand>
    <ligandPart>
        <name>Fe</name>
        <dbReference type="ChEBI" id="CHEBI:18248"/>
    </ligandPart>
</feature>
<evidence type="ECO:0000256" key="2">
    <source>
        <dbReference type="ARBA" id="ARBA00022617"/>
    </source>
</evidence>
<dbReference type="PROSITE" id="PS51009">
    <property type="entry name" value="CYTCII"/>
    <property type="match status" value="1"/>
</dbReference>
<protein>
    <submittedName>
        <fullName evidence="9">Cytochrome c</fullName>
    </submittedName>
</protein>
<dbReference type="InterPro" id="IPR010980">
    <property type="entry name" value="Cyt_c/b562"/>
</dbReference>
<name>A0A3S0K3A1_9GAMM</name>
<proteinExistence type="predicted"/>
<feature type="binding site" description="covalent" evidence="7">
    <location>
        <position position="143"/>
    </location>
    <ligand>
        <name>heme c</name>
        <dbReference type="ChEBI" id="CHEBI:61717"/>
    </ligand>
</feature>
<keyword evidence="10" id="KW-1185">Reference proteome</keyword>
<feature type="chain" id="PRO_5018613158" evidence="8">
    <location>
        <begin position="25"/>
        <end position="153"/>
    </location>
</feature>
<evidence type="ECO:0000313" key="10">
    <source>
        <dbReference type="Proteomes" id="UP000282060"/>
    </source>
</evidence>
<evidence type="ECO:0000256" key="5">
    <source>
        <dbReference type="ARBA" id="ARBA00023004"/>
    </source>
</evidence>
<gene>
    <name evidence="9" type="ORF">EKG39_03060</name>
</gene>
<evidence type="ECO:0000256" key="8">
    <source>
        <dbReference type="SAM" id="SignalP"/>
    </source>
</evidence>
<evidence type="ECO:0000256" key="6">
    <source>
        <dbReference type="PIRSR" id="PIRSR000027-1"/>
    </source>
</evidence>